<dbReference type="SUPFAM" id="SSF57716">
    <property type="entry name" value="Glucocorticoid receptor-like (DNA-binding domain)"/>
    <property type="match status" value="1"/>
</dbReference>
<keyword evidence="2" id="KW-0863">Zinc-finger</keyword>
<proteinExistence type="predicted"/>
<protein>
    <recommendedName>
        <fullName evidence="6">Zinc finger DksA/TraR C4-type domain-containing protein</fullName>
    </recommendedName>
</protein>
<sequence>MPTRAPRLRIARAARPSARTSSQAASRISRRVAAYLSARRSRVSVTDIVRQYEHCQVEVSRSAVAPGCLRLRGGAPAMTMWRRRGPGPFPGETMDTEQARERLIAERDRLTQVRDAATRLSTPAQETAERELSSADQHPAEQATETLERELDLGVLQSVESELTEVQAGLERVEAGTYGICEICKKPIAEGRLEAMPAARYCVEDQAKAAKANRG</sequence>
<evidence type="ECO:0000313" key="8">
    <source>
        <dbReference type="Proteomes" id="UP000248724"/>
    </source>
</evidence>
<dbReference type="PANTHER" id="PTHR33823:SF4">
    <property type="entry name" value="GENERAL STRESS PROTEIN 16O"/>
    <property type="match status" value="1"/>
</dbReference>
<evidence type="ECO:0000256" key="3">
    <source>
        <dbReference type="ARBA" id="ARBA00022833"/>
    </source>
</evidence>
<evidence type="ECO:0000313" key="7">
    <source>
        <dbReference type="EMBL" id="PZR79049.1"/>
    </source>
</evidence>
<dbReference type="GO" id="GO:0008270">
    <property type="term" value="F:zinc ion binding"/>
    <property type="evidence" value="ECO:0007669"/>
    <property type="project" value="UniProtKB-KW"/>
</dbReference>
<dbReference type="InterPro" id="IPR000962">
    <property type="entry name" value="Znf_DskA_TraR"/>
</dbReference>
<keyword evidence="3" id="KW-0862">Zinc</keyword>
<dbReference type="Pfam" id="PF01258">
    <property type="entry name" value="zf-dskA_traR"/>
    <property type="match status" value="1"/>
</dbReference>
<dbReference type="Gene3D" id="1.20.120.910">
    <property type="entry name" value="DksA, coiled-coil domain"/>
    <property type="match status" value="1"/>
</dbReference>
<feature type="region of interest" description="Disordered" evidence="5">
    <location>
        <begin position="118"/>
        <end position="144"/>
    </location>
</feature>
<organism evidence="7 8">
    <name type="scientific">Candidatus Aeolococcus gillhamiae</name>
    <dbReference type="NCBI Taxonomy" id="3127015"/>
    <lineage>
        <taxon>Bacteria</taxon>
        <taxon>Bacillati</taxon>
        <taxon>Candidatus Dormiibacterota</taxon>
        <taxon>Candidatus Dormibacteria</taxon>
        <taxon>Candidatus Aeolococcales</taxon>
        <taxon>Candidatus Aeolococcaceae</taxon>
        <taxon>Candidatus Aeolococcus</taxon>
    </lineage>
</organism>
<keyword evidence="1" id="KW-0479">Metal-binding</keyword>
<dbReference type="SUPFAM" id="SSF109635">
    <property type="entry name" value="DnaK suppressor protein DksA, alpha-hairpin domain"/>
    <property type="match status" value="1"/>
</dbReference>
<evidence type="ECO:0000256" key="5">
    <source>
        <dbReference type="SAM" id="MobiDB-lite"/>
    </source>
</evidence>
<evidence type="ECO:0000256" key="2">
    <source>
        <dbReference type="ARBA" id="ARBA00022771"/>
    </source>
</evidence>
<feature type="zinc finger region" description="dksA C4-type" evidence="4">
    <location>
        <begin position="181"/>
        <end position="205"/>
    </location>
</feature>
<comment type="caution">
    <text evidence="7">The sequence shown here is derived from an EMBL/GenBank/DDBJ whole genome shotgun (WGS) entry which is preliminary data.</text>
</comment>
<dbReference type="EMBL" id="QHBU01000227">
    <property type="protein sequence ID" value="PZR79049.1"/>
    <property type="molecule type" value="Genomic_DNA"/>
</dbReference>
<dbReference type="InterPro" id="IPR037187">
    <property type="entry name" value="DnaK_N"/>
</dbReference>
<name>A0A2W5Z144_9BACT</name>
<evidence type="ECO:0000259" key="6">
    <source>
        <dbReference type="Pfam" id="PF01258"/>
    </source>
</evidence>
<accession>A0A2W5Z144</accession>
<dbReference type="PROSITE" id="PS51128">
    <property type="entry name" value="ZF_DKSA_2"/>
    <property type="match status" value="1"/>
</dbReference>
<gene>
    <name evidence="7" type="ORF">DLM65_11570</name>
</gene>
<dbReference type="PANTHER" id="PTHR33823">
    <property type="entry name" value="RNA POLYMERASE-BINDING TRANSCRIPTION FACTOR DKSA-RELATED"/>
    <property type="match status" value="1"/>
</dbReference>
<reference evidence="7 8" key="1">
    <citation type="journal article" date="2017" name="Nature">
        <title>Atmospheric trace gases support primary production in Antarctic desert surface soil.</title>
        <authorList>
            <person name="Ji M."/>
            <person name="Greening C."/>
            <person name="Vanwonterghem I."/>
            <person name="Carere C.R."/>
            <person name="Bay S.K."/>
            <person name="Steen J.A."/>
            <person name="Montgomery K."/>
            <person name="Lines T."/>
            <person name="Beardall J."/>
            <person name="van Dorst J."/>
            <person name="Snape I."/>
            <person name="Stott M.B."/>
            <person name="Hugenholtz P."/>
            <person name="Ferrari B.C."/>
        </authorList>
    </citation>
    <scope>NUCLEOTIDE SEQUENCE [LARGE SCALE GENOMIC DNA]</scope>
    <source>
        <strain evidence="7">RRmetagenome_bin12</strain>
    </source>
</reference>
<dbReference type="AlphaFoldDB" id="A0A2W5Z144"/>
<dbReference type="Proteomes" id="UP000248724">
    <property type="component" value="Unassembled WGS sequence"/>
</dbReference>
<evidence type="ECO:0000256" key="4">
    <source>
        <dbReference type="PROSITE-ProRule" id="PRU00510"/>
    </source>
</evidence>
<feature type="domain" description="Zinc finger DksA/TraR C4-type" evidence="6">
    <location>
        <begin position="176"/>
        <end position="204"/>
    </location>
</feature>
<evidence type="ECO:0000256" key="1">
    <source>
        <dbReference type="ARBA" id="ARBA00022723"/>
    </source>
</evidence>